<dbReference type="RefSeq" id="WP_144019323.1">
    <property type="nucleotide sequence ID" value="NZ_PDFD01000205.1"/>
</dbReference>
<evidence type="ECO:0000313" key="1">
    <source>
        <dbReference type="EMBL" id="QGO06609.1"/>
    </source>
</evidence>
<organism evidence="1 2">
    <name type="scientific">Piscirickettsia salmonis</name>
    <dbReference type="NCBI Taxonomy" id="1238"/>
    <lineage>
        <taxon>Bacteria</taxon>
        <taxon>Pseudomonadati</taxon>
        <taxon>Pseudomonadota</taxon>
        <taxon>Gammaproteobacteria</taxon>
        <taxon>Thiotrichales</taxon>
        <taxon>Piscirickettsiaceae</taxon>
        <taxon>Piscirickettsia</taxon>
    </lineage>
</organism>
<sequence>MTYSHLHYINTSYSLQDLCFAALAHQQTSYFKNTTYASDKLLELLNSPTYSALALKICPPNGKDVRTRDLRHYACHGHEDDYKKSDSGLFLNAVDKKNEKLFRVMYLFDCLVRSPCQTRIY</sequence>
<dbReference type="EMBL" id="CP038908">
    <property type="protein sequence ID" value="QGO06609.1"/>
    <property type="molecule type" value="Genomic_DNA"/>
</dbReference>
<evidence type="ECO:0000313" key="2">
    <source>
        <dbReference type="Proteomes" id="UP000422232"/>
    </source>
</evidence>
<accession>A0A9Q6PT42</accession>
<dbReference type="AlphaFoldDB" id="A0A9Q6PT42"/>
<keyword evidence="2" id="KW-1185">Reference proteome</keyword>
<dbReference type="Proteomes" id="UP000422232">
    <property type="component" value="Chromosome"/>
</dbReference>
<reference evidence="1 2" key="1">
    <citation type="submission" date="2019-04" db="EMBL/GenBank/DDBJ databases">
        <title>Complete genome sequencing of Piscirickettsia salmonis strain Psal-009.</title>
        <authorList>
            <person name="Schober I."/>
            <person name="Bunk B."/>
            <person name="Sproer C."/>
            <person name="Carril G.P."/>
            <person name="Riedel T."/>
            <person name="Flores-Herrera P.A."/>
            <person name="Nourdin-Galindo G."/>
            <person name="Marshall S.H."/>
            <person name="Overmann J."/>
        </authorList>
    </citation>
    <scope>NUCLEOTIDE SEQUENCE [LARGE SCALE GENOMIC DNA]</scope>
    <source>
        <strain evidence="1 2">Psal-009</strain>
    </source>
</reference>
<name>A0A9Q6PT42_PISSA</name>
<proteinExistence type="predicted"/>
<gene>
    <name evidence="1" type="ORF">Psal009_02524</name>
</gene>
<protein>
    <submittedName>
        <fullName evidence="1">Uncharacterized protein</fullName>
    </submittedName>
</protein>